<evidence type="ECO:0008006" key="3">
    <source>
        <dbReference type="Google" id="ProtNLM"/>
    </source>
</evidence>
<dbReference type="EMBL" id="BAABCW010000015">
    <property type="protein sequence ID" value="GAA3516124.1"/>
    <property type="molecule type" value="Genomic_DNA"/>
</dbReference>
<evidence type="ECO:0000313" key="2">
    <source>
        <dbReference type="Proteomes" id="UP001500459"/>
    </source>
</evidence>
<reference evidence="2" key="1">
    <citation type="journal article" date="2019" name="Int. J. Syst. Evol. Microbiol.">
        <title>The Global Catalogue of Microorganisms (GCM) 10K type strain sequencing project: providing services to taxonomists for standard genome sequencing and annotation.</title>
        <authorList>
            <consortium name="The Broad Institute Genomics Platform"/>
            <consortium name="The Broad Institute Genome Sequencing Center for Infectious Disease"/>
            <person name="Wu L."/>
            <person name="Ma J."/>
        </authorList>
    </citation>
    <scope>NUCLEOTIDE SEQUENCE [LARGE SCALE GENOMIC DNA]</scope>
    <source>
        <strain evidence="2">JCM 17106</strain>
    </source>
</reference>
<dbReference type="RefSeq" id="WP_344929256.1">
    <property type="nucleotide sequence ID" value="NZ_BAABCW010000015.1"/>
</dbReference>
<organism evidence="1 2">
    <name type="scientific">Aquimarina addita</name>
    <dbReference type="NCBI Taxonomy" id="870485"/>
    <lineage>
        <taxon>Bacteria</taxon>
        <taxon>Pseudomonadati</taxon>
        <taxon>Bacteroidota</taxon>
        <taxon>Flavobacteriia</taxon>
        <taxon>Flavobacteriales</taxon>
        <taxon>Flavobacteriaceae</taxon>
        <taxon>Aquimarina</taxon>
    </lineage>
</organism>
<evidence type="ECO:0000313" key="1">
    <source>
        <dbReference type="EMBL" id="GAA3516124.1"/>
    </source>
</evidence>
<keyword evidence="2" id="KW-1185">Reference proteome</keyword>
<dbReference type="InterPro" id="IPR027375">
    <property type="entry name" value="DKNYY"/>
</dbReference>
<protein>
    <recommendedName>
        <fullName evidence="3">DKNYY family protein</fullName>
    </recommendedName>
</protein>
<proteinExistence type="predicted"/>
<name>A0ABP6URV8_9FLAO</name>
<sequence>MSNKNLIKVGQFLLICISLWGCKDVIVYKTDRNNSSLPNTSQINTQKKVTQENLTRRERILKTKRIVDSAHKKAEWQEVRDGLWKNKFDDIGFKTREVTEEGIFITRYITQLCCDGMYLKEVIDTNSFRYLGSSFYKDKKNIYTHYTTASGGNFSIVEDADHNTFRVLGDCYAKDKYNIYGERAMVMDHVDYKTFKTKKGVGCFAKDKNGYYFWGDTYTPSSDSDKESLLMINKLNE</sequence>
<comment type="caution">
    <text evidence="1">The sequence shown here is derived from an EMBL/GenBank/DDBJ whole genome shotgun (WGS) entry which is preliminary data.</text>
</comment>
<dbReference type="Proteomes" id="UP001500459">
    <property type="component" value="Unassembled WGS sequence"/>
</dbReference>
<accession>A0ABP6URV8</accession>
<dbReference type="Pfam" id="PF13644">
    <property type="entry name" value="DKNYY"/>
    <property type="match status" value="1"/>
</dbReference>
<gene>
    <name evidence="1" type="ORF">GCM10022393_32670</name>
</gene>